<dbReference type="PANTHER" id="PTHR48101:SF1">
    <property type="entry name" value="METHYLMALONYL-COA MUTASE, LARGE SUBUNIT"/>
    <property type="match status" value="1"/>
</dbReference>
<keyword evidence="3" id="KW-0846">Cobalamin</keyword>
<dbReference type="GO" id="GO:0005737">
    <property type="term" value="C:cytoplasm"/>
    <property type="evidence" value="ECO:0007669"/>
    <property type="project" value="TreeGrafter"/>
</dbReference>
<dbReference type="SUPFAM" id="SSF52242">
    <property type="entry name" value="Cobalamin (vitamin B12)-binding domain"/>
    <property type="match status" value="1"/>
</dbReference>
<comment type="caution">
    <text evidence="7">The sequence shown here is derived from an EMBL/GenBank/DDBJ whole genome shotgun (WGS) entry which is preliminary data.</text>
</comment>
<sequence>MSNNMKNIEFEKPSYSEWQDAAIKALKGKPFESLLTKTSEGITLEPLYTQESLVAKLGEELDKQVATIRSLQNNEAFRVAQQIYTDTSEAFFAQLDDSLARGNEVVTIDSRMKFEWTEEVLAQLATYFSEYSFKVTVENSNDPLLAVFDKIAVNQRETVNGFIVSKDPISLNEYPSVRSVGANTTVYHNDGANAVQELAYALALAAKYANQEENFEVFAKKFYVSFAVDTQFFTEIAKLRAFKVLWKAFSSAYGVSNCVKVPTIAETSLRSFSKLDVYVNLLRSANEALSGLIGGADVFTVHPHDALTKPTDQSVRIARNVSLILKEETNVLKVIDPAGGSYFIESLTADFVKEAWALFLEIEAAGGIDAYTASGKLTEEIEKSYQARIKAVQTRKQSLIGTNIYANPADVLESETNPAFAAIKRIAKPFEQLRAEMTAANMKTGILALGTLKSSKPRADFVSGFLNTVGLVPEKSEPIATAEEALAWLNSSEATYVVISGNDDDTKELVPAILAGKPDNVIVDVAGKFKDEEEAWLANGLNGFIFAGQNIIEKLNSVFASMKEVQR</sequence>
<evidence type="ECO:0000256" key="1">
    <source>
        <dbReference type="ARBA" id="ARBA00001922"/>
    </source>
</evidence>
<name>A0A0K9FAW8_9BACI</name>
<dbReference type="InterPro" id="IPR016176">
    <property type="entry name" value="Cbl-dep_enz_cat"/>
</dbReference>
<dbReference type="GO" id="GO:0046872">
    <property type="term" value="F:metal ion binding"/>
    <property type="evidence" value="ECO:0007669"/>
    <property type="project" value="InterPro"/>
</dbReference>
<feature type="domain" description="Methylmalonyl-CoA mutase alpha/beta chain catalytic" evidence="6">
    <location>
        <begin position="172"/>
        <end position="451"/>
    </location>
</feature>
<dbReference type="AlphaFoldDB" id="A0A0K9FAW8"/>
<keyword evidence="5" id="KW-0170">Cobalt</keyword>
<dbReference type="Gene3D" id="3.20.20.240">
    <property type="entry name" value="Methylmalonyl-CoA mutase"/>
    <property type="match status" value="2"/>
</dbReference>
<keyword evidence="4" id="KW-0413">Isomerase</keyword>
<dbReference type="InterPro" id="IPR036724">
    <property type="entry name" value="Cobalamin-bd_sf"/>
</dbReference>
<evidence type="ECO:0000313" key="7">
    <source>
        <dbReference type="EMBL" id="KMY31585.1"/>
    </source>
</evidence>
<dbReference type="Gene3D" id="3.40.50.280">
    <property type="entry name" value="Cobalamin-binding domain"/>
    <property type="match status" value="1"/>
</dbReference>
<evidence type="ECO:0000256" key="3">
    <source>
        <dbReference type="ARBA" id="ARBA00022628"/>
    </source>
</evidence>
<dbReference type="Pfam" id="PF01642">
    <property type="entry name" value="MM_CoA_mutase"/>
    <property type="match status" value="1"/>
</dbReference>
<evidence type="ECO:0000256" key="5">
    <source>
        <dbReference type="ARBA" id="ARBA00023285"/>
    </source>
</evidence>
<comment type="cofactor">
    <cofactor evidence="1">
        <name>adenosylcob(III)alamin</name>
        <dbReference type="ChEBI" id="CHEBI:18408"/>
    </cofactor>
</comment>
<dbReference type="PATRIC" id="fig|582475.4.peg.436"/>
<comment type="similarity">
    <text evidence="2">Belongs to the methylmalonyl-CoA mutase family.</text>
</comment>
<dbReference type="EMBL" id="LFXJ01000005">
    <property type="protein sequence ID" value="KMY31585.1"/>
    <property type="molecule type" value="Genomic_DNA"/>
</dbReference>
<proteinExistence type="inferred from homology"/>
<dbReference type="InterPro" id="IPR006099">
    <property type="entry name" value="MeMalonylCoA_mutase_a/b_cat"/>
</dbReference>
<evidence type="ECO:0000313" key="8">
    <source>
        <dbReference type="Proteomes" id="UP000037326"/>
    </source>
</evidence>
<evidence type="ECO:0000256" key="4">
    <source>
        <dbReference type="ARBA" id="ARBA00023235"/>
    </source>
</evidence>
<protein>
    <submittedName>
        <fullName evidence="7">Methylmalonyl-CoA mutase</fullName>
    </submittedName>
</protein>
<evidence type="ECO:0000256" key="2">
    <source>
        <dbReference type="ARBA" id="ARBA00008465"/>
    </source>
</evidence>
<evidence type="ECO:0000259" key="6">
    <source>
        <dbReference type="Pfam" id="PF01642"/>
    </source>
</evidence>
<gene>
    <name evidence="7" type="ORF">ACZ11_05020</name>
</gene>
<dbReference type="GO" id="GO:0031419">
    <property type="term" value="F:cobalamin binding"/>
    <property type="evidence" value="ECO:0007669"/>
    <property type="project" value="UniProtKB-KW"/>
</dbReference>
<dbReference type="PANTHER" id="PTHR48101">
    <property type="entry name" value="METHYLMALONYL-COA MUTASE, MITOCHONDRIAL-RELATED"/>
    <property type="match status" value="1"/>
</dbReference>
<dbReference type="Proteomes" id="UP000037326">
    <property type="component" value="Unassembled WGS sequence"/>
</dbReference>
<organism evidence="7 8">
    <name type="scientific">Lysinibacillus xylanilyticus</name>
    <dbReference type="NCBI Taxonomy" id="582475"/>
    <lineage>
        <taxon>Bacteria</taxon>
        <taxon>Bacillati</taxon>
        <taxon>Bacillota</taxon>
        <taxon>Bacilli</taxon>
        <taxon>Bacillales</taxon>
        <taxon>Bacillaceae</taxon>
        <taxon>Lysinibacillus</taxon>
    </lineage>
</organism>
<dbReference type="GO" id="GO:0004494">
    <property type="term" value="F:methylmalonyl-CoA mutase activity"/>
    <property type="evidence" value="ECO:0007669"/>
    <property type="project" value="UniProtKB-EC"/>
</dbReference>
<dbReference type="GO" id="GO:0019678">
    <property type="term" value="P:propionate metabolic process, methylmalonyl pathway"/>
    <property type="evidence" value="ECO:0007669"/>
    <property type="project" value="TreeGrafter"/>
</dbReference>
<reference evidence="8" key="1">
    <citation type="submission" date="2015-07" db="EMBL/GenBank/DDBJ databases">
        <authorList>
            <consortium name="Consortium for Microbial Forensics and Genomics (microFORGE)"/>
            <person name="Knight B.M."/>
            <person name="Roberts D.P."/>
            <person name="Lin D."/>
            <person name="Hari K."/>
            <person name="Fletcher J."/>
            <person name="Melcher U."/>
            <person name="Blagden T."/>
            <person name="Winegar R.A."/>
        </authorList>
    </citation>
    <scope>NUCLEOTIDE SEQUENCE [LARGE SCALE GENOMIC DNA]</scope>
    <source>
        <strain evidence="8">DSM 23493</strain>
    </source>
</reference>
<dbReference type="SUPFAM" id="SSF51703">
    <property type="entry name" value="Cobalamin (vitamin B12)-dependent enzymes"/>
    <property type="match status" value="1"/>
</dbReference>
<accession>A0A0K9FAW8</accession>
<dbReference type="OrthoDB" id="9762378at2"/>